<dbReference type="AlphaFoldDB" id="A0A1M7ULD8"/>
<dbReference type="InterPro" id="IPR006521">
    <property type="entry name" value="Tail_protein_I"/>
</dbReference>
<dbReference type="Proteomes" id="UP000184428">
    <property type="component" value="Unassembled WGS sequence"/>
</dbReference>
<dbReference type="SUPFAM" id="SSF63829">
    <property type="entry name" value="Calcium-dependent phosphotriesterase"/>
    <property type="match status" value="1"/>
</dbReference>
<proteinExistence type="predicted"/>
<dbReference type="Gene3D" id="2.130.10.10">
    <property type="entry name" value="YVTN repeat-like/Quinoprotein amine dehydrogenase"/>
    <property type="match status" value="1"/>
</dbReference>
<reference evidence="2 3" key="1">
    <citation type="submission" date="2016-12" db="EMBL/GenBank/DDBJ databases">
        <authorList>
            <person name="Song W.-J."/>
            <person name="Kurnit D.M."/>
        </authorList>
    </citation>
    <scope>NUCLEOTIDE SEQUENCE [LARGE SCALE GENOMIC DNA]</scope>
    <source>
        <strain evidence="2 3">DSM 43162</strain>
    </source>
</reference>
<feature type="region of interest" description="Disordered" evidence="1">
    <location>
        <begin position="1"/>
        <end position="54"/>
    </location>
</feature>
<evidence type="ECO:0000256" key="1">
    <source>
        <dbReference type="SAM" id="MobiDB-lite"/>
    </source>
</evidence>
<name>A0A1M7ULD8_9ACTN</name>
<feature type="compositionally biased region" description="Low complexity" evidence="1">
    <location>
        <begin position="33"/>
        <end position="42"/>
    </location>
</feature>
<gene>
    <name evidence="2" type="ORF">SAMN05660350_03481</name>
</gene>
<dbReference type="NCBIfam" id="TIGR02242">
    <property type="entry name" value="tail_TIGR02242"/>
    <property type="match status" value="1"/>
</dbReference>
<dbReference type="InterPro" id="IPR015943">
    <property type="entry name" value="WD40/YVTN_repeat-like_dom_sf"/>
</dbReference>
<dbReference type="Pfam" id="PF09684">
    <property type="entry name" value="Tail_P2_I"/>
    <property type="match status" value="1"/>
</dbReference>
<organism evidence="2 3">
    <name type="scientific">Geodermatophilus obscurus</name>
    <dbReference type="NCBI Taxonomy" id="1861"/>
    <lineage>
        <taxon>Bacteria</taxon>
        <taxon>Bacillati</taxon>
        <taxon>Actinomycetota</taxon>
        <taxon>Actinomycetes</taxon>
        <taxon>Geodermatophilales</taxon>
        <taxon>Geodermatophilaceae</taxon>
        <taxon>Geodermatophilus</taxon>
    </lineage>
</organism>
<accession>A0A1M7ULD8</accession>
<sequence>MSGPDWRRCGHVGTEIDDETGEVVLERQPVSGPPAWATAPAGGAAGCPPAPAPVPAPAPERAGLAFDARGCRYRGVPERGQVQRVPWPDRQPPVDLLEGPAQVAAAPPGRGRFVASGADPRRPLRAWALAADHDDHLFVLDGGTGTVAVLDLADGHLLRTVVLDRLPADLAAGADGTVLVLTGSREAPMAHLDAIGAPVGRPLPPGALAGIPPGARPSRLAVAPDGTPWLLLRQGADAWIVSLGAPRPAPLRVPGGTELEIDGAGRVVVAGPPGGDLVTWAAGRDALIPGIPLRARGYDGRGLVRTPDGRIGFSTGTGFRAAVRERVRYACEGTVDTAALDSRSYRQQWGRVFVEACMPPGTQLAVAAAGGDDVPDGAALAQAPLCRLHRRETGREVPWSPLPPGDRYAVYEAPVRAEPGRFLRLRLRLAGAGATTPRIRALRAEFPATGLVERLPRAYRTDPGAADFLRRYLALVDGQLGDLESRAVHRDLLLDPWGAPTELLSWLGSLVGLSLDARWPERARRTLLAEAVALFRRRGTPAGLRRVLEIYLGAPVVVLEAFRLRAATAALGGRDGSPAVVGTALRVGGGVEPGDGDPFRSSAHRFTVLLTREVDDAELAVVRDLLDVARPAHTLVEVCTVGQGMRAGIGLHVEISTVVGPGSGVTPVRVGGELAADSVLGRGRAGLRIGVGHAGGGAVVDG</sequence>
<protein>
    <submittedName>
        <fullName evidence="2">Phage tail protein, P2 protein I family</fullName>
    </submittedName>
</protein>
<evidence type="ECO:0000313" key="3">
    <source>
        <dbReference type="Proteomes" id="UP000184428"/>
    </source>
</evidence>
<dbReference type="InterPro" id="IPR011748">
    <property type="entry name" value="Unchr_phage_tail-like"/>
</dbReference>
<dbReference type="EMBL" id="FRDM01000021">
    <property type="protein sequence ID" value="SHN83740.1"/>
    <property type="molecule type" value="Genomic_DNA"/>
</dbReference>
<evidence type="ECO:0000313" key="2">
    <source>
        <dbReference type="EMBL" id="SHN83740.1"/>
    </source>
</evidence>